<evidence type="ECO:0000313" key="13">
    <source>
        <dbReference type="EMBL" id="MBC2776149.1"/>
    </source>
</evidence>
<evidence type="ECO:0000256" key="9">
    <source>
        <dbReference type="SAM" id="MobiDB-lite"/>
    </source>
</evidence>
<organism evidence="13 14">
    <name type="scientific">Parasphingopyxis marina</name>
    <dbReference type="NCBI Taxonomy" id="2761622"/>
    <lineage>
        <taxon>Bacteria</taxon>
        <taxon>Pseudomonadati</taxon>
        <taxon>Pseudomonadota</taxon>
        <taxon>Alphaproteobacteria</taxon>
        <taxon>Sphingomonadales</taxon>
        <taxon>Sphingomonadaceae</taxon>
        <taxon>Parasphingopyxis</taxon>
    </lineage>
</organism>
<evidence type="ECO:0000313" key="14">
    <source>
        <dbReference type="Proteomes" id="UP000564378"/>
    </source>
</evidence>
<dbReference type="NCBIfam" id="TIGR01297">
    <property type="entry name" value="CDF"/>
    <property type="match status" value="1"/>
</dbReference>
<evidence type="ECO:0000256" key="7">
    <source>
        <dbReference type="ARBA" id="ARBA00023065"/>
    </source>
</evidence>
<name>A0A842HV80_9SPHN</name>
<keyword evidence="6 10" id="KW-1133">Transmembrane helix</keyword>
<feature type="compositionally biased region" description="Basic residues" evidence="9">
    <location>
        <begin position="1"/>
        <end position="23"/>
    </location>
</feature>
<feature type="domain" description="Cation efflux protein transmembrane" evidence="11">
    <location>
        <begin position="36"/>
        <end position="221"/>
    </location>
</feature>
<dbReference type="GO" id="GO:0005886">
    <property type="term" value="C:plasma membrane"/>
    <property type="evidence" value="ECO:0007669"/>
    <property type="project" value="TreeGrafter"/>
</dbReference>
<comment type="similarity">
    <text evidence="2">Belongs to the cation diffusion facilitator (CDF) transporter (TC 2.A.4) family. SLC30A subfamily.</text>
</comment>
<dbReference type="AlphaFoldDB" id="A0A842HV80"/>
<evidence type="ECO:0000256" key="1">
    <source>
        <dbReference type="ARBA" id="ARBA00004141"/>
    </source>
</evidence>
<dbReference type="Pfam" id="PF01545">
    <property type="entry name" value="Cation_efflux"/>
    <property type="match status" value="1"/>
</dbReference>
<dbReference type="InterPro" id="IPR058533">
    <property type="entry name" value="Cation_efflux_TM"/>
</dbReference>
<evidence type="ECO:0000259" key="12">
    <source>
        <dbReference type="Pfam" id="PF16916"/>
    </source>
</evidence>
<dbReference type="InterPro" id="IPR050681">
    <property type="entry name" value="CDF/SLC30A"/>
</dbReference>
<dbReference type="PANTHER" id="PTHR11562:SF17">
    <property type="entry name" value="RE54080P-RELATED"/>
    <property type="match status" value="1"/>
</dbReference>
<reference evidence="13 14" key="1">
    <citation type="submission" date="2020-08" db="EMBL/GenBank/DDBJ databases">
        <title>Draft genome sequence of Parasphingopyxis sp. GrpM-11.</title>
        <authorList>
            <person name="Oh J."/>
            <person name="Roh D.-H."/>
        </authorList>
    </citation>
    <scope>NUCLEOTIDE SEQUENCE [LARGE SCALE GENOMIC DNA]</scope>
    <source>
        <strain evidence="13 14">GrpM-11</strain>
    </source>
</reference>
<protein>
    <submittedName>
        <fullName evidence="13">Cation transporter</fullName>
    </submittedName>
</protein>
<dbReference type="Proteomes" id="UP000564378">
    <property type="component" value="Unassembled WGS sequence"/>
</dbReference>
<evidence type="ECO:0000259" key="11">
    <source>
        <dbReference type="Pfam" id="PF01545"/>
    </source>
</evidence>
<keyword evidence="5" id="KW-0864">Zinc transport</keyword>
<keyword evidence="3" id="KW-0813">Transport</keyword>
<dbReference type="RefSeq" id="WP_185799460.1">
    <property type="nucleotide sequence ID" value="NZ_JACJVJ010000001.1"/>
</dbReference>
<dbReference type="Gene3D" id="1.20.1510.10">
    <property type="entry name" value="Cation efflux protein transmembrane domain"/>
    <property type="match status" value="1"/>
</dbReference>
<feature type="transmembrane region" description="Helical" evidence="10">
    <location>
        <begin position="200"/>
        <end position="217"/>
    </location>
</feature>
<dbReference type="InterPro" id="IPR002524">
    <property type="entry name" value="Cation_efflux"/>
</dbReference>
<feature type="transmembrane region" description="Helical" evidence="10">
    <location>
        <begin position="33"/>
        <end position="54"/>
    </location>
</feature>
<dbReference type="InterPro" id="IPR027469">
    <property type="entry name" value="Cation_efflux_TMD_sf"/>
</dbReference>
<evidence type="ECO:0000256" key="5">
    <source>
        <dbReference type="ARBA" id="ARBA00022906"/>
    </source>
</evidence>
<feature type="transmembrane region" description="Helical" evidence="10">
    <location>
        <begin position="132"/>
        <end position="156"/>
    </location>
</feature>
<dbReference type="SUPFAM" id="SSF160240">
    <property type="entry name" value="Cation efflux protein cytoplasmic domain-like"/>
    <property type="match status" value="1"/>
</dbReference>
<evidence type="ECO:0000256" key="6">
    <source>
        <dbReference type="ARBA" id="ARBA00022989"/>
    </source>
</evidence>
<comment type="subcellular location">
    <subcellularLocation>
        <location evidence="1">Membrane</location>
        <topology evidence="1">Multi-pass membrane protein</topology>
    </subcellularLocation>
</comment>
<keyword evidence="7" id="KW-0406">Ion transport</keyword>
<keyword evidence="4 10" id="KW-0812">Transmembrane</keyword>
<gene>
    <name evidence="13" type="ORF">H6P80_00815</name>
</gene>
<keyword evidence="8 10" id="KW-0472">Membrane</keyword>
<evidence type="ECO:0000256" key="4">
    <source>
        <dbReference type="ARBA" id="ARBA00022692"/>
    </source>
</evidence>
<feature type="transmembrane region" description="Helical" evidence="10">
    <location>
        <begin position="96"/>
        <end position="120"/>
    </location>
</feature>
<dbReference type="EMBL" id="JACJVJ010000001">
    <property type="protein sequence ID" value="MBC2776149.1"/>
    <property type="molecule type" value="Genomic_DNA"/>
</dbReference>
<sequence length="313" mass="32896">MSAGHSHGHHGHGHGHSHGHGGHSHAPDDFGRAFAIGIALNTVYVAIEAGYGFWIGSMALLADAGHNLSDILGLIIAWTGATLAKRPASKRFTFGFRGSSILAALFNGVLLLVAVGLIAQEAIQRIVYPAPVAGGTIMLVAAIGIVINGATAMLFARGRKGDINIRGAYLHMAADAAVSAGVVIAGALILWTGASWIDPATSLLIGLVILLSTWGLLRDAVMMSLAAVPEHIDTDDVREELEGMEGVAQVHHLHIWNMSTTETALTAHIVMPAGHPGDPFLVMVQERLSARFHIGHSTIQIERGDGDCHDDCD</sequence>
<keyword evidence="14" id="KW-1185">Reference proteome</keyword>
<feature type="region of interest" description="Disordered" evidence="9">
    <location>
        <begin position="1"/>
        <end position="24"/>
    </location>
</feature>
<dbReference type="Pfam" id="PF16916">
    <property type="entry name" value="ZT_dimer"/>
    <property type="match status" value="1"/>
</dbReference>
<dbReference type="InterPro" id="IPR036837">
    <property type="entry name" value="Cation_efflux_CTD_sf"/>
</dbReference>
<feature type="transmembrane region" description="Helical" evidence="10">
    <location>
        <begin position="168"/>
        <end position="194"/>
    </location>
</feature>
<dbReference type="GO" id="GO:0005385">
    <property type="term" value="F:zinc ion transmembrane transporter activity"/>
    <property type="evidence" value="ECO:0007669"/>
    <property type="project" value="TreeGrafter"/>
</dbReference>
<evidence type="ECO:0000256" key="2">
    <source>
        <dbReference type="ARBA" id="ARBA00008873"/>
    </source>
</evidence>
<dbReference type="SUPFAM" id="SSF161111">
    <property type="entry name" value="Cation efflux protein transmembrane domain-like"/>
    <property type="match status" value="1"/>
</dbReference>
<evidence type="ECO:0000256" key="8">
    <source>
        <dbReference type="ARBA" id="ARBA00023136"/>
    </source>
</evidence>
<comment type="caution">
    <text evidence="13">The sequence shown here is derived from an EMBL/GenBank/DDBJ whole genome shotgun (WGS) entry which is preliminary data.</text>
</comment>
<evidence type="ECO:0000256" key="3">
    <source>
        <dbReference type="ARBA" id="ARBA00022448"/>
    </source>
</evidence>
<dbReference type="InterPro" id="IPR027470">
    <property type="entry name" value="Cation_efflux_CTD"/>
</dbReference>
<dbReference type="PANTHER" id="PTHR11562">
    <property type="entry name" value="CATION EFFLUX PROTEIN/ ZINC TRANSPORTER"/>
    <property type="match status" value="1"/>
</dbReference>
<proteinExistence type="inferred from homology"/>
<evidence type="ECO:0000256" key="10">
    <source>
        <dbReference type="SAM" id="Phobius"/>
    </source>
</evidence>
<accession>A0A842HV80</accession>
<keyword evidence="5" id="KW-0862">Zinc</keyword>
<feature type="domain" description="Cation efflux protein cytoplasmic" evidence="12">
    <location>
        <begin position="229"/>
        <end position="302"/>
    </location>
</feature>